<dbReference type="SMART" id="SM00862">
    <property type="entry name" value="Trans_reg_C"/>
    <property type="match status" value="1"/>
</dbReference>
<dbReference type="Gene3D" id="3.40.50.2300">
    <property type="match status" value="1"/>
</dbReference>
<dbReference type="InterPro" id="IPR011006">
    <property type="entry name" value="CheY-like_superfamily"/>
</dbReference>
<accession>A0A160T411</accession>
<dbReference type="CDD" id="cd00383">
    <property type="entry name" value="trans_reg_C"/>
    <property type="match status" value="1"/>
</dbReference>
<dbReference type="GO" id="GO:0000976">
    <property type="term" value="F:transcription cis-regulatory region binding"/>
    <property type="evidence" value="ECO:0007669"/>
    <property type="project" value="TreeGrafter"/>
</dbReference>
<dbReference type="InterPro" id="IPR016032">
    <property type="entry name" value="Sig_transdc_resp-reg_C-effctor"/>
</dbReference>
<keyword evidence="7" id="KW-1185">Reference proteome</keyword>
<evidence type="ECO:0000256" key="2">
    <source>
        <dbReference type="PROSITE-ProRule" id="PRU00169"/>
    </source>
</evidence>
<dbReference type="InterPro" id="IPR001789">
    <property type="entry name" value="Sig_transdc_resp-reg_receiver"/>
</dbReference>
<proteinExistence type="predicted"/>
<dbReference type="GO" id="GO:0000156">
    <property type="term" value="F:phosphorelay response regulator activity"/>
    <property type="evidence" value="ECO:0007669"/>
    <property type="project" value="TreeGrafter"/>
</dbReference>
<dbReference type="SUPFAM" id="SSF52172">
    <property type="entry name" value="CheY-like"/>
    <property type="match status" value="1"/>
</dbReference>
<evidence type="ECO:0000259" key="4">
    <source>
        <dbReference type="PROSITE" id="PS50110"/>
    </source>
</evidence>
<evidence type="ECO:0000313" key="7">
    <source>
        <dbReference type="Proteomes" id="UP000215027"/>
    </source>
</evidence>
<keyword evidence="2" id="KW-0597">Phosphoprotein</keyword>
<name>A0A160T411_9CHLR</name>
<reference evidence="6" key="1">
    <citation type="submission" date="2016-01" db="EMBL/GenBank/DDBJ databases">
        <authorList>
            <person name="Mcilroy J.S."/>
            <person name="Karst M S."/>
            <person name="Albertsen M."/>
        </authorList>
    </citation>
    <scope>NUCLEOTIDE SEQUENCE</scope>
    <source>
        <strain evidence="6">Cfx-K</strain>
    </source>
</reference>
<dbReference type="GO" id="GO:0005829">
    <property type="term" value="C:cytosol"/>
    <property type="evidence" value="ECO:0007669"/>
    <property type="project" value="TreeGrafter"/>
</dbReference>
<feature type="domain" description="Response regulatory" evidence="4">
    <location>
        <begin position="15"/>
        <end position="129"/>
    </location>
</feature>
<gene>
    <name evidence="6" type="ORF">CFX0092_A1910</name>
</gene>
<dbReference type="AlphaFoldDB" id="A0A160T411"/>
<sequence length="279" mass="29940">MNTSSNQFAQPFSPQILLLQGELVARAELARLLIAAGHTVRPTALATQALAWLADGDYDGLVLDLDADDGDSVALLHEVSRLQPDLPLVILTGRPTLPTAIAAVQVGAADYLVKPVAATMILESIDRTLHSLAALKRQLGRYVRQAARNADGLAPDASAPVAPAVIVAPPLSLDYSQRQASVLGDVPHTVELSRGESAVLACLMTHPNQTLTTAQLARLAWSYHLSDAEAGELIRPYIHRLRRKLDRYLPQTNPIVTVRGRGYQFFACTPPSANGDNAL</sequence>
<dbReference type="InterPro" id="IPR001867">
    <property type="entry name" value="OmpR/PhoB-type_DNA-bd"/>
</dbReference>
<dbReference type="EMBL" id="LN890655">
    <property type="protein sequence ID" value="CUS03788.2"/>
    <property type="molecule type" value="Genomic_DNA"/>
</dbReference>
<dbReference type="InterPro" id="IPR039420">
    <property type="entry name" value="WalR-like"/>
</dbReference>
<dbReference type="SUPFAM" id="SSF46894">
    <property type="entry name" value="C-terminal effector domain of the bipartite response regulators"/>
    <property type="match status" value="1"/>
</dbReference>
<feature type="modified residue" description="4-aspartylphosphate" evidence="2">
    <location>
        <position position="64"/>
    </location>
</feature>
<organism evidence="6 7">
    <name type="scientific">Candidatus Promineifilum breve</name>
    <dbReference type="NCBI Taxonomy" id="1806508"/>
    <lineage>
        <taxon>Bacteria</taxon>
        <taxon>Bacillati</taxon>
        <taxon>Chloroflexota</taxon>
        <taxon>Ardenticatenia</taxon>
        <taxon>Candidatus Promineifilales</taxon>
        <taxon>Candidatus Promineifilaceae</taxon>
        <taxon>Candidatus Promineifilum</taxon>
    </lineage>
</organism>
<dbReference type="PANTHER" id="PTHR48111">
    <property type="entry name" value="REGULATOR OF RPOS"/>
    <property type="match status" value="1"/>
</dbReference>
<dbReference type="PANTHER" id="PTHR48111:SF50">
    <property type="entry name" value="KDP OPERON TRANSCRIPTIONAL REGULATORY PROTEIN KDPE"/>
    <property type="match status" value="1"/>
</dbReference>
<evidence type="ECO:0000256" key="1">
    <source>
        <dbReference type="ARBA" id="ARBA00023125"/>
    </source>
</evidence>
<dbReference type="GO" id="GO:0006355">
    <property type="term" value="P:regulation of DNA-templated transcription"/>
    <property type="evidence" value="ECO:0007669"/>
    <property type="project" value="InterPro"/>
</dbReference>
<evidence type="ECO:0000256" key="3">
    <source>
        <dbReference type="PROSITE-ProRule" id="PRU01091"/>
    </source>
</evidence>
<evidence type="ECO:0000313" key="6">
    <source>
        <dbReference type="EMBL" id="CUS03788.2"/>
    </source>
</evidence>
<dbReference type="Pfam" id="PF00072">
    <property type="entry name" value="Response_reg"/>
    <property type="match status" value="1"/>
</dbReference>
<feature type="domain" description="OmpR/PhoB-type" evidence="5">
    <location>
        <begin position="163"/>
        <end position="267"/>
    </location>
</feature>
<dbReference type="CDD" id="cd00156">
    <property type="entry name" value="REC"/>
    <property type="match status" value="1"/>
</dbReference>
<dbReference type="PROSITE" id="PS50110">
    <property type="entry name" value="RESPONSE_REGULATORY"/>
    <property type="match status" value="1"/>
</dbReference>
<dbReference type="SMART" id="SM00448">
    <property type="entry name" value="REC"/>
    <property type="match status" value="1"/>
</dbReference>
<dbReference type="GO" id="GO:0032993">
    <property type="term" value="C:protein-DNA complex"/>
    <property type="evidence" value="ECO:0007669"/>
    <property type="project" value="TreeGrafter"/>
</dbReference>
<feature type="DNA-binding region" description="OmpR/PhoB-type" evidence="3">
    <location>
        <begin position="163"/>
        <end position="267"/>
    </location>
</feature>
<dbReference type="RefSeq" id="WP_162292462.1">
    <property type="nucleotide sequence ID" value="NZ_LN890655.1"/>
</dbReference>
<dbReference type="Proteomes" id="UP000215027">
    <property type="component" value="Chromosome I"/>
</dbReference>
<dbReference type="Gene3D" id="1.10.10.10">
    <property type="entry name" value="Winged helix-like DNA-binding domain superfamily/Winged helix DNA-binding domain"/>
    <property type="match status" value="1"/>
</dbReference>
<evidence type="ECO:0000259" key="5">
    <source>
        <dbReference type="PROSITE" id="PS51755"/>
    </source>
</evidence>
<dbReference type="PROSITE" id="PS51755">
    <property type="entry name" value="OMPR_PHOB"/>
    <property type="match status" value="1"/>
</dbReference>
<protein>
    <submittedName>
        <fullName evidence="6">Two component transcriptional regulator, winged helix family</fullName>
    </submittedName>
</protein>
<dbReference type="InterPro" id="IPR036388">
    <property type="entry name" value="WH-like_DNA-bd_sf"/>
</dbReference>
<dbReference type="Pfam" id="PF00486">
    <property type="entry name" value="Trans_reg_C"/>
    <property type="match status" value="1"/>
</dbReference>
<dbReference type="KEGG" id="pbf:CFX0092_A1910"/>
<keyword evidence="1 3" id="KW-0238">DNA-binding</keyword>